<accession>A0A0F8YGU9</accession>
<gene>
    <name evidence="1" type="ORF">LCGC14_2821580</name>
</gene>
<evidence type="ECO:0000313" key="1">
    <source>
        <dbReference type="EMBL" id="KKK80627.1"/>
    </source>
</evidence>
<comment type="caution">
    <text evidence="1">The sequence shown here is derived from an EMBL/GenBank/DDBJ whole genome shotgun (WGS) entry which is preliminary data.</text>
</comment>
<proteinExistence type="predicted"/>
<protein>
    <submittedName>
        <fullName evidence="1">Uncharacterized protein</fullName>
    </submittedName>
</protein>
<sequence length="77" mass="8632">MSDNDELSPILYPIVVDIGGALFGFCTDECILRYRTGRPPIRVYKEPEKPGNGCWLCGRDLTKIGVLKDLTREGETE</sequence>
<dbReference type="AlphaFoldDB" id="A0A0F8YGU9"/>
<organism evidence="1">
    <name type="scientific">marine sediment metagenome</name>
    <dbReference type="NCBI Taxonomy" id="412755"/>
    <lineage>
        <taxon>unclassified sequences</taxon>
        <taxon>metagenomes</taxon>
        <taxon>ecological metagenomes</taxon>
    </lineage>
</organism>
<name>A0A0F8YGU9_9ZZZZ</name>
<dbReference type="EMBL" id="LAZR01053492">
    <property type="protein sequence ID" value="KKK80627.1"/>
    <property type="molecule type" value="Genomic_DNA"/>
</dbReference>
<reference evidence="1" key="1">
    <citation type="journal article" date="2015" name="Nature">
        <title>Complex archaea that bridge the gap between prokaryotes and eukaryotes.</title>
        <authorList>
            <person name="Spang A."/>
            <person name="Saw J.H."/>
            <person name="Jorgensen S.L."/>
            <person name="Zaremba-Niedzwiedzka K."/>
            <person name="Martijn J."/>
            <person name="Lind A.E."/>
            <person name="van Eijk R."/>
            <person name="Schleper C."/>
            <person name="Guy L."/>
            <person name="Ettema T.J."/>
        </authorList>
    </citation>
    <scope>NUCLEOTIDE SEQUENCE</scope>
</reference>